<name>X1HT21_9ZZZZ</name>
<accession>X1HT21</accession>
<sequence>MELVTWLAGYSVYRLPGLRINWLTGKRGNRYTIYTICNTRY</sequence>
<proteinExistence type="predicted"/>
<dbReference type="EMBL" id="BARU01018477">
    <property type="protein sequence ID" value="GAH56954.1"/>
    <property type="molecule type" value="Genomic_DNA"/>
</dbReference>
<evidence type="ECO:0000313" key="1">
    <source>
        <dbReference type="EMBL" id="GAH56954.1"/>
    </source>
</evidence>
<protein>
    <submittedName>
        <fullName evidence="1">Uncharacterized protein</fullName>
    </submittedName>
</protein>
<comment type="caution">
    <text evidence="1">The sequence shown here is derived from an EMBL/GenBank/DDBJ whole genome shotgun (WGS) entry which is preliminary data.</text>
</comment>
<organism evidence="1">
    <name type="scientific">marine sediment metagenome</name>
    <dbReference type="NCBI Taxonomy" id="412755"/>
    <lineage>
        <taxon>unclassified sequences</taxon>
        <taxon>metagenomes</taxon>
        <taxon>ecological metagenomes</taxon>
    </lineage>
</organism>
<dbReference type="AlphaFoldDB" id="X1HT21"/>
<feature type="non-terminal residue" evidence="1">
    <location>
        <position position="41"/>
    </location>
</feature>
<reference evidence="1" key="1">
    <citation type="journal article" date="2014" name="Front. Microbiol.">
        <title>High frequency of phylogenetically diverse reductive dehalogenase-homologous genes in deep subseafloor sedimentary metagenomes.</title>
        <authorList>
            <person name="Kawai M."/>
            <person name="Futagami T."/>
            <person name="Toyoda A."/>
            <person name="Takaki Y."/>
            <person name="Nishi S."/>
            <person name="Hori S."/>
            <person name="Arai W."/>
            <person name="Tsubouchi T."/>
            <person name="Morono Y."/>
            <person name="Uchiyama I."/>
            <person name="Ito T."/>
            <person name="Fujiyama A."/>
            <person name="Inagaki F."/>
            <person name="Takami H."/>
        </authorList>
    </citation>
    <scope>NUCLEOTIDE SEQUENCE</scope>
    <source>
        <strain evidence="1">Expedition CK06-06</strain>
    </source>
</reference>
<gene>
    <name evidence="1" type="ORF">S03H2_30540</name>
</gene>